<dbReference type="Proteomes" id="UP000641954">
    <property type="component" value="Unassembled WGS sequence"/>
</dbReference>
<protein>
    <submittedName>
        <fullName evidence="2">Sulfotransferase</fullName>
    </submittedName>
</protein>
<name>A0ABR8EF00_9CYAN</name>
<dbReference type="InterPro" id="IPR026634">
    <property type="entry name" value="TPST-like"/>
</dbReference>
<dbReference type="Pfam" id="PF13469">
    <property type="entry name" value="Sulfotransfer_3"/>
    <property type="match status" value="1"/>
</dbReference>
<gene>
    <name evidence="2" type="ORF">H6G72_10070</name>
</gene>
<keyword evidence="3" id="KW-1185">Reference proteome</keyword>
<dbReference type="InterPro" id="IPR027417">
    <property type="entry name" value="P-loop_NTPase"/>
</dbReference>
<dbReference type="Gene3D" id="3.40.50.300">
    <property type="entry name" value="P-loop containing nucleotide triphosphate hydrolases"/>
    <property type="match status" value="1"/>
</dbReference>
<dbReference type="EMBL" id="JACJSK010000011">
    <property type="protein sequence ID" value="MBD2544186.1"/>
    <property type="molecule type" value="Genomic_DNA"/>
</dbReference>
<proteinExistence type="predicted"/>
<organism evidence="2 3">
    <name type="scientific">Planktothricoides raciborskii FACHB-1370</name>
    <dbReference type="NCBI Taxonomy" id="2949576"/>
    <lineage>
        <taxon>Bacteria</taxon>
        <taxon>Bacillati</taxon>
        <taxon>Cyanobacteriota</taxon>
        <taxon>Cyanophyceae</taxon>
        <taxon>Oscillatoriophycideae</taxon>
        <taxon>Oscillatoriales</taxon>
        <taxon>Oscillatoriaceae</taxon>
        <taxon>Planktothricoides</taxon>
    </lineage>
</organism>
<dbReference type="PANTHER" id="PTHR12788">
    <property type="entry name" value="PROTEIN-TYROSINE SULFOTRANSFERASE 2"/>
    <property type="match status" value="1"/>
</dbReference>
<reference evidence="2 3" key="1">
    <citation type="journal article" date="2020" name="ISME J.">
        <title>Comparative genomics reveals insights into cyanobacterial evolution and habitat adaptation.</title>
        <authorList>
            <person name="Chen M.Y."/>
            <person name="Teng W.K."/>
            <person name="Zhao L."/>
            <person name="Hu C.X."/>
            <person name="Zhou Y.K."/>
            <person name="Han B.P."/>
            <person name="Song L.R."/>
            <person name="Shu W.S."/>
        </authorList>
    </citation>
    <scope>NUCLEOTIDE SEQUENCE [LARGE SCALE GENOMIC DNA]</scope>
    <source>
        <strain evidence="2 3">FACHB-1370</strain>
    </source>
</reference>
<dbReference type="SUPFAM" id="SSF52540">
    <property type="entry name" value="P-loop containing nucleoside triphosphate hydrolases"/>
    <property type="match status" value="1"/>
</dbReference>
<evidence type="ECO:0000313" key="2">
    <source>
        <dbReference type="EMBL" id="MBD2544186.1"/>
    </source>
</evidence>
<keyword evidence="1" id="KW-0808">Transferase</keyword>
<accession>A0ABR8EF00</accession>
<comment type="caution">
    <text evidence="2">The sequence shown here is derived from an EMBL/GenBank/DDBJ whole genome shotgun (WGS) entry which is preliminary data.</text>
</comment>
<dbReference type="PANTHER" id="PTHR12788:SF10">
    <property type="entry name" value="PROTEIN-TYROSINE SULFOTRANSFERASE"/>
    <property type="match status" value="1"/>
</dbReference>
<sequence>MSSDSSLINQPIFLVGAERSGTTVLRLMLDHHPQIAWCNEFEYAVDRVSETGEWPNLHQYYDWLADHRIFLATGFEIDRALTYPQLVNSFLVQKRDRENKPIVGATVHRHFDRLLRIWPDARFIHLLRDGRDVANSCIVMGWAGNLWTGVERWIEAECLWENLSDRVPAERRVEITYENLISEPVKTLTDLCDFIGVPYNEAMLSYSDKTTYDLPDPKFTQQWRRKFSDAQIQLVESRIANMLKDRGYELSGLPIINISSLTQKRLILQDWWYRWNFRLQRYGLPLFVSDYLSRNIGIMSWQKQVRQEIIAIEKRYIK</sequence>
<dbReference type="RefSeq" id="WP_190878116.1">
    <property type="nucleotide sequence ID" value="NZ_JACJSK010000011.1"/>
</dbReference>
<evidence type="ECO:0000256" key="1">
    <source>
        <dbReference type="ARBA" id="ARBA00022679"/>
    </source>
</evidence>
<evidence type="ECO:0000313" key="3">
    <source>
        <dbReference type="Proteomes" id="UP000641954"/>
    </source>
</evidence>